<sequence length="112" mass="12595">MAARRCESRGSFRWQMDNQLDDEAEWDLALLLENACRRNQRKKKERHHGRLLAPSECSSSVPAQSMRHIIKVSTWECERALEPAGNAPPKVGFGGRSGIRPVQVITALGGRE</sequence>
<protein>
    <submittedName>
        <fullName evidence="1">Uncharacterized protein</fullName>
    </submittedName>
</protein>
<organism evidence="1">
    <name type="scientific">Eutreptiella gymnastica</name>
    <dbReference type="NCBI Taxonomy" id="73025"/>
    <lineage>
        <taxon>Eukaryota</taxon>
        <taxon>Discoba</taxon>
        <taxon>Euglenozoa</taxon>
        <taxon>Euglenida</taxon>
        <taxon>Spirocuta</taxon>
        <taxon>Euglenophyceae</taxon>
        <taxon>Eutreptiales</taxon>
        <taxon>Eutreptiaceae</taxon>
        <taxon>Eutreptiella</taxon>
    </lineage>
</organism>
<dbReference type="AlphaFoldDB" id="A0A7S4G956"/>
<proteinExistence type="predicted"/>
<evidence type="ECO:0000313" key="1">
    <source>
        <dbReference type="EMBL" id="CAE0829439.1"/>
    </source>
</evidence>
<accession>A0A7S4G956</accession>
<gene>
    <name evidence="1" type="ORF">EGYM00163_LOCUS40717</name>
</gene>
<reference evidence="1" key="1">
    <citation type="submission" date="2021-01" db="EMBL/GenBank/DDBJ databases">
        <authorList>
            <person name="Corre E."/>
            <person name="Pelletier E."/>
            <person name="Niang G."/>
            <person name="Scheremetjew M."/>
            <person name="Finn R."/>
            <person name="Kale V."/>
            <person name="Holt S."/>
            <person name="Cochrane G."/>
            <person name="Meng A."/>
            <person name="Brown T."/>
            <person name="Cohen L."/>
        </authorList>
    </citation>
    <scope>NUCLEOTIDE SEQUENCE</scope>
    <source>
        <strain evidence="1">CCMP1594</strain>
    </source>
</reference>
<name>A0A7S4G956_9EUGL</name>
<dbReference type="EMBL" id="HBJA01118334">
    <property type="protein sequence ID" value="CAE0829439.1"/>
    <property type="molecule type" value="Transcribed_RNA"/>
</dbReference>